<organism evidence="2 3">
    <name type="scientific">Winogradskyella arenosi</name>
    <dbReference type="NCBI Taxonomy" id="533325"/>
    <lineage>
        <taxon>Bacteria</taxon>
        <taxon>Pseudomonadati</taxon>
        <taxon>Bacteroidota</taxon>
        <taxon>Flavobacteriia</taxon>
        <taxon>Flavobacteriales</taxon>
        <taxon>Flavobacteriaceae</taxon>
        <taxon>Winogradskyella</taxon>
    </lineage>
</organism>
<dbReference type="Proteomes" id="UP000253436">
    <property type="component" value="Unassembled WGS sequence"/>
</dbReference>
<name>A0A368ZBH8_9FLAO</name>
<evidence type="ECO:0000313" key="2">
    <source>
        <dbReference type="EMBL" id="RCW89722.1"/>
    </source>
</evidence>
<dbReference type="Gene3D" id="2.40.70.10">
    <property type="entry name" value="Acid Proteases"/>
    <property type="match status" value="1"/>
</dbReference>
<evidence type="ECO:0000256" key="1">
    <source>
        <dbReference type="SAM" id="Phobius"/>
    </source>
</evidence>
<feature type="transmembrane region" description="Helical" evidence="1">
    <location>
        <begin position="7"/>
        <end position="28"/>
    </location>
</feature>
<keyword evidence="1" id="KW-0472">Membrane</keyword>
<keyword evidence="1" id="KW-0812">Transmembrane</keyword>
<proteinExistence type="predicted"/>
<keyword evidence="1" id="KW-1133">Transmembrane helix</keyword>
<dbReference type="SUPFAM" id="SSF50630">
    <property type="entry name" value="Acid proteases"/>
    <property type="match status" value="1"/>
</dbReference>
<evidence type="ECO:0008006" key="4">
    <source>
        <dbReference type="Google" id="ProtNLM"/>
    </source>
</evidence>
<accession>A0A368ZBH8</accession>
<protein>
    <recommendedName>
        <fullName evidence="4">Aspartyl protease</fullName>
    </recommendedName>
</protein>
<sequence>MNIKSKIGLMFIQVLRILVFLVCVFAFGQQRQNTLAFDNTYNVNIQVNDTLLRLQFDTGSATSIFNNEILNIINRDSLQLVSSQDFTDPFGNITNIDTFRGLGFSFLNLVEKQPTFIFNPFNYNQFLDCEINLNNGILGLNIFFESKELLSINHDNSEIGIVTQDDIELLNYTEIGADFRDNSIYIDTEIGGKYVELLFDTGYNDYILLNKRYRKLKKYKEVKNLTTMSASLFSISDSKEIILEGVEVELANIELKNNIITINPQNTVPVFGSEMIKKFNWIIDFKSEKVFLQKRKDDLSLSLNEKLKNKNVALAITGKLYIISSFQKEFKSGQVIMSVQDKIVTSENICAMQKLLNDNSSNWTALKIK</sequence>
<comment type="caution">
    <text evidence="2">The sequence shown here is derived from an EMBL/GenBank/DDBJ whole genome shotgun (WGS) entry which is preliminary data.</text>
</comment>
<gene>
    <name evidence="2" type="ORF">DFQ08_1143</name>
</gene>
<keyword evidence="3" id="KW-1185">Reference proteome</keyword>
<dbReference type="AlphaFoldDB" id="A0A368ZBH8"/>
<evidence type="ECO:0000313" key="3">
    <source>
        <dbReference type="Proteomes" id="UP000253436"/>
    </source>
</evidence>
<dbReference type="OrthoDB" id="5166556at2"/>
<dbReference type="InterPro" id="IPR021109">
    <property type="entry name" value="Peptidase_aspartic_dom_sf"/>
</dbReference>
<reference evidence="2 3" key="1">
    <citation type="submission" date="2018-07" db="EMBL/GenBank/DDBJ databases">
        <title>Genomic Encyclopedia of Type Strains, Phase III (KMG-III): the genomes of soil and plant-associated and newly described type strains.</title>
        <authorList>
            <person name="Whitman W."/>
        </authorList>
    </citation>
    <scope>NUCLEOTIDE SEQUENCE [LARGE SCALE GENOMIC DNA]</scope>
    <source>
        <strain evidence="2 3">CECT 7958</strain>
    </source>
</reference>
<dbReference type="EMBL" id="QPJO01000014">
    <property type="protein sequence ID" value="RCW89722.1"/>
    <property type="molecule type" value="Genomic_DNA"/>
</dbReference>
<dbReference type="RefSeq" id="WP_114311022.1">
    <property type="nucleotide sequence ID" value="NZ_QPJO01000014.1"/>
</dbReference>